<protein>
    <submittedName>
        <fullName evidence="2">Exo-alpha-sialidase</fullName>
    </submittedName>
</protein>
<reference evidence="2 3" key="1">
    <citation type="journal article" date="2019" name="Nat. Microbiol.">
        <title>Mediterranean grassland soil C-N compound turnover is dependent on rainfall and depth, and is mediated by genomically divergent microorganisms.</title>
        <authorList>
            <person name="Diamond S."/>
            <person name="Andeer P.F."/>
            <person name="Li Z."/>
            <person name="Crits-Christoph A."/>
            <person name="Burstein D."/>
            <person name="Anantharaman K."/>
            <person name="Lane K.R."/>
            <person name="Thomas B.C."/>
            <person name="Pan C."/>
            <person name="Northen T.R."/>
            <person name="Banfield J.F."/>
        </authorList>
    </citation>
    <scope>NUCLEOTIDE SEQUENCE [LARGE SCALE GENOMIC DNA]</scope>
    <source>
        <strain evidence="2">NP_7</strain>
    </source>
</reference>
<evidence type="ECO:0000313" key="3">
    <source>
        <dbReference type="Proteomes" id="UP000320048"/>
    </source>
</evidence>
<dbReference type="CDD" id="cd15482">
    <property type="entry name" value="Sialidase_non-viral"/>
    <property type="match status" value="1"/>
</dbReference>
<evidence type="ECO:0000313" key="2">
    <source>
        <dbReference type="EMBL" id="TMI78396.1"/>
    </source>
</evidence>
<dbReference type="Gene3D" id="2.120.10.10">
    <property type="match status" value="1"/>
</dbReference>
<sequence length="397" mass="44636">MISGRGSETMYRVVDLQRVHVYGDSDNFCAEVSVANLGDGELVGVLAQNRGLVHTDTGTILLVRSKDHGKTWDPASKVTVLAEEEDAGWNVAAICRLSDGTLLVHGNRWRYLDHGRIDRQHGTSEIDGVWLTRSIDKGRTWSPPERVNFAPMRNARVRDAILELPNGDLLMPLHGFRWQRTMPDISSAERERSFVLWSPNKGKTWHYYGTMGYDPAEIIHYHEPGLVRLHDGRLLGLMRTQRWPSPADPGEQMGPPSGYIYGAFSEDDGMSWSWPRTTRLWGYPTDAITLDGGAVLAAYSYRTKPMGVRIAVSPDGDRWAPDDVFTLASYDPARVRPAFPTWEGEPLDSIIQRGVLWHIGYPSSILLDDGRVFTGYHLFNAQGRQYVEGAIYRVVRG</sequence>
<proteinExistence type="predicted"/>
<feature type="domain" description="Sialidase" evidence="1">
    <location>
        <begin position="130"/>
        <end position="372"/>
    </location>
</feature>
<dbReference type="Proteomes" id="UP000320048">
    <property type="component" value="Unassembled WGS sequence"/>
</dbReference>
<dbReference type="InterPro" id="IPR036278">
    <property type="entry name" value="Sialidase_sf"/>
</dbReference>
<dbReference type="PANTHER" id="PTHR43752">
    <property type="entry name" value="BNR/ASP-BOX REPEAT FAMILY PROTEIN"/>
    <property type="match status" value="1"/>
</dbReference>
<dbReference type="EMBL" id="VBAO01000377">
    <property type="protein sequence ID" value="TMI78396.1"/>
    <property type="molecule type" value="Genomic_DNA"/>
</dbReference>
<dbReference type="AlphaFoldDB" id="A0A537J5Q9"/>
<accession>A0A537J5Q9</accession>
<dbReference type="PANTHER" id="PTHR43752:SF2">
    <property type="entry name" value="BNR_ASP-BOX REPEAT FAMILY PROTEIN"/>
    <property type="match status" value="1"/>
</dbReference>
<evidence type="ECO:0000259" key="1">
    <source>
        <dbReference type="Pfam" id="PF13088"/>
    </source>
</evidence>
<dbReference type="Pfam" id="PF13088">
    <property type="entry name" value="BNR_2"/>
    <property type="match status" value="1"/>
</dbReference>
<comment type="caution">
    <text evidence="2">The sequence shown here is derived from an EMBL/GenBank/DDBJ whole genome shotgun (WGS) entry which is preliminary data.</text>
</comment>
<name>A0A537J5Q9_9BACT</name>
<dbReference type="InterPro" id="IPR011040">
    <property type="entry name" value="Sialidase"/>
</dbReference>
<gene>
    <name evidence="2" type="ORF">E6H04_12525</name>
</gene>
<organism evidence="2 3">
    <name type="scientific">Candidatus Segetimicrobium genomatis</name>
    <dbReference type="NCBI Taxonomy" id="2569760"/>
    <lineage>
        <taxon>Bacteria</taxon>
        <taxon>Bacillati</taxon>
        <taxon>Candidatus Sysuimicrobiota</taxon>
        <taxon>Candidatus Sysuimicrobiia</taxon>
        <taxon>Candidatus Sysuimicrobiales</taxon>
        <taxon>Candidatus Segetimicrobiaceae</taxon>
        <taxon>Candidatus Segetimicrobium</taxon>
    </lineage>
</organism>
<dbReference type="SUPFAM" id="SSF50939">
    <property type="entry name" value="Sialidases"/>
    <property type="match status" value="1"/>
</dbReference>